<comment type="similarity">
    <text evidence="1">Belongs to the LytR/CpsA/Psr (LCP) family.</text>
</comment>
<dbReference type="NCBIfam" id="TIGR00350">
    <property type="entry name" value="lytR_cpsA_psr"/>
    <property type="match status" value="1"/>
</dbReference>
<dbReference type="Pfam" id="PF03816">
    <property type="entry name" value="LytR_cpsA_psr"/>
    <property type="match status" value="1"/>
</dbReference>
<dbReference type="PANTHER" id="PTHR33392:SF6">
    <property type="entry name" value="POLYISOPRENYL-TEICHOIC ACID--PEPTIDOGLYCAN TEICHOIC ACID TRANSFERASE TAGU"/>
    <property type="match status" value="1"/>
</dbReference>
<protein>
    <submittedName>
        <fullName evidence="4">LCP family protein</fullName>
    </submittedName>
</protein>
<feature type="domain" description="Cell envelope-related transcriptional attenuator" evidence="3">
    <location>
        <begin position="82"/>
        <end position="241"/>
    </location>
</feature>
<evidence type="ECO:0000259" key="3">
    <source>
        <dbReference type="Pfam" id="PF03816"/>
    </source>
</evidence>
<accession>A0ABR7GGY7</accession>
<evidence type="ECO:0000256" key="2">
    <source>
        <dbReference type="SAM" id="Phobius"/>
    </source>
</evidence>
<dbReference type="InterPro" id="IPR050922">
    <property type="entry name" value="LytR/CpsA/Psr_CW_biosynth"/>
</dbReference>
<dbReference type="InterPro" id="IPR004474">
    <property type="entry name" value="LytR_CpsA_psr"/>
</dbReference>
<dbReference type="Proteomes" id="UP000643810">
    <property type="component" value="Unassembled WGS sequence"/>
</dbReference>
<keyword evidence="2" id="KW-0472">Membrane</keyword>
<evidence type="ECO:0000313" key="4">
    <source>
        <dbReference type="EMBL" id="MBC5686711.1"/>
    </source>
</evidence>
<keyword evidence="5" id="KW-1185">Reference proteome</keyword>
<dbReference type="PANTHER" id="PTHR33392">
    <property type="entry name" value="POLYISOPRENYL-TEICHOIC ACID--PEPTIDOGLYCAN TEICHOIC ACID TRANSFERASE TAGU"/>
    <property type="match status" value="1"/>
</dbReference>
<organism evidence="4 5">
    <name type="scientific">Roseburia lenta</name>
    <dbReference type="NCBI Taxonomy" id="2763061"/>
    <lineage>
        <taxon>Bacteria</taxon>
        <taxon>Bacillati</taxon>
        <taxon>Bacillota</taxon>
        <taxon>Clostridia</taxon>
        <taxon>Lachnospirales</taxon>
        <taxon>Lachnospiraceae</taxon>
        <taxon>Roseburia</taxon>
    </lineage>
</organism>
<dbReference type="Gene3D" id="3.40.630.190">
    <property type="entry name" value="LCP protein"/>
    <property type="match status" value="1"/>
</dbReference>
<keyword evidence="2" id="KW-0812">Transmembrane</keyword>
<evidence type="ECO:0000313" key="5">
    <source>
        <dbReference type="Proteomes" id="UP000643810"/>
    </source>
</evidence>
<gene>
    <name evidence="4" type="ORF">H8R94_08885</name>
</gene>
<dbReference type="RefSeq" id="WP_186854448.1">
    <property type="nucleotide sequence ID" value="NZ_JACOPG010000003.1"/>
</dbReference>
<comment type="caution">
    <text evidence="4">The sequence shown here is derived from an EMBL/GenBank/DDBJ whole genome shotgun (WGS) entry which is preliminary data.</text>
</comment>
<proteinExistence type="inferred from homology"/>
<dbReference type="EMBL" id="JACOPG010000003">
    <property type="protein sequence ID" value="MBC5686711.1"/>
    <property type="molecule type" value="Genomic_DNA"/>
</dbReference>
<sequence>MTRSQKRRKRRKTILIIEVIVLLLLLAGLFLWLKVGLINWDDLKNLKTNNLDEETQDLLDDYTTIALFGVDNRATGNYDSGNSDSIMICSINNNTKEVKLVSVYRDTCLDVDGDETFRKCNYAYNHGGPQEAIEMLNRNLDLNIQKYVSVDFYALAEAVDALGGIELDITDEEASYMNGVGGYIAMTAEITGRKGGNVSVGHQTVNGVQAVAYCRIRYTAGGDFGRAERQRTVLEQMVAKLDGASLSELNDLVDAVFDDIGTNFTMTQIISMATSMKDYQLAGTAGFPFAKRTGNFGSQGSLVVPCTLESNVKYLHAYLFGNEDAQLSDELVKISDDIVNFTGYTQDDALDYGF</sequence>
<evidence type="ECO:0000256" key="1">
    <source>
        <dbReference type="ARBA" id="ARBA00006068"/>
    </source>
</evidence>
<keyword evidence="2" id="KW-1133">Transmembrane helix</keyword>
<name>A0ABR7GGY7_9FIRM</name>
<reference evidence="4 5" key="1">
    <citation type="submission" date="2020-08" db="EMBL/GenBank/DDBJ databases">
        <title>Genome public.</title>
        <authorList>
            <person name="Liu C."/>
            <person name="Sun Q."/>
        </authorList>
    </citation>
    <scope>NUCLEOTIDE SEQUENCE [LARGE SCALE GENOMIC DNA]</scope>
    <source>
        <strain evidence="4 5">NSJ-9</strain>
    </source>
</reference>
<feature type="transmembrane region" description="Helical" evidence="2">
    <location>
        <begin position="12"/>
        <end position="33"/>
    </location>
</feature>